<keyword evidence="2" id="KW-1185">Reference proteome</keyword>
<dbReference type="EMBL" id="JBDKWZ010000007">
    <property type="protein sequence ID" value="MEN7548922.1"/>
    <property type="molecule type" value="Genomic_DNA"/>
</dbReference>
<evidence type="ECO:0008006" key="3">
    <source>
        <dbReference type="Google" id="ProtNLM"/>
    </source>
</evidence>
<dbReference type="PROSITE" id="PS51257">
    <property type="entry name" value="PROKAR_LIPOPROTEIN"/>
    <property type="match status" value="1"/>
</dbReference>
<sequence>MKILLNSYKNGLFVLLMGIFFLSSCEEKKKTDQTNTETEPQEVSEGEWQYRDELSHLPLEQQITVLYDSLQSLKAQAMASEKTKLHSTQLFVEEIELLNKPYDAQKLETVKNAQNTLKEQVYDSVSFSDVQVMERYDNATEKLIAALNDFAENTENFDKFERANILLNEVIVADKNDFTLRKDYNSFAQELNSLLEEKKAEVQQLGEAFKSMQPVSFFYGEPMM</sequence>
<protein>
    <recommendedName>
        <fullName evidence="3">Lipoprotein</fullName>
    </recommendedName>
</protein>
<dbReference type="AlphaFoldDB" id="A0AAW9RVN5"/>
<dbReference type="Proteomes" id="UP001403385">
    <property type="component" value="Unassembled WGS sequence"/>
</dbReference>
<comment type="caution">
    <text evidence="1">The sequence shown here is derived from an EMBL/GenBank/DDBJ whole genome shotgun (WGS) entry which is preliminary data.</text>
</comment>
<evidence type="ECO:0000313" key="2">
    <source>
        <dbReference type="Proteomes" id="UP001403385"/>
    </source>
</evidence>
<dbReference type="RefSeq" id="WP_346821699.1">
    <property type="nucleotide sequence ID" value="NZ_JBDKWZ010000007.1"/>
</dbReference>
<gene>
    <name evidence="1" type="ORF">AAG747_13450</name>
</gene>
<organism evidence="1 2">
    <name type="scientific">Rapidithrix thailandica</name>
    <dbReference type="NCBI Taxonomy" id="413964"/>
    <lineage>
        <taxon>Bacteria</taxon>
        <taxon>Pseudomonadati</taxon>
        <taxon>Bacteroidota</taxon>
        <taxon>Cytophagia</taxon>
        <taxon>Cytophagales</taxon>
        <taxon>Flammeovirgaceae</taxon>
        <taxon>Rapidithrix</taxon>
    </lineage>
</organism>
<evidence type="ECO:0000313" key="1">
    <source>
        <dbReference type="EMBL" id="MEN7548922.1"/>
    </source>
</evidence>
<reference evidence="1 2" key="1">
    <citation type="submission" date="2024-04" db="EMBL/GenBank/DDBJ databases">
        <title>Novel genus in family Flammeovirgaceae.</title>
        <authorList>
            <person name="Nguyen T.H."/>
            <person name="Vuong T.Q."/>
            <person name="Le H."/>
            <person name="Kim S.-G."/>
        </authorList>
    </citation>
    <scope>NUCLEOTIDE SEQUENCE [LARGE SCALE GENOMIC DNA]</scope>
    <source>
        <strain evidence="1 2">JCM 23209</strain>
    </source>
</reference>
<accession>A0AAW9RVN5</accession>
<name>A0AAW9RVN5_9BACT</name>
<proteinExistence type="predicted"/>